<dbReference type="AlphaFoldDB" id="F8PR83"/>
<dbReference type="InterPro" id="IPR029058">
    <property type="entry name" value="AB_hydrolase_fold"/>
</dbReference>
<dbReference type="Proteomes" id="UP000008063">
    <property type="component" value="Unassembled WGS sequence"/>
</dbReference>
<protein>
    <recommendedName>
        <fullName evidence="1">Carboxylesterase type B domain-containing protein</fullName>
    </recommendedName>
</protein>
<feature type="domain" description="Carboxylesterase type B" evidence="1">
    <location>
        <begin position="77"/>
        <end position="139"/>
    </location>
</feature>
<dbReference type="Pfam" id="PF00135">
    <property type="entry name" value="COesterase"/>
    <property type="match status" value="1"/>
</dbReference>
<dbReference type="EMBL" id="GL945477">
    <property type="protein sequence ID" value="EGO02374.1"/>
    <property type="molecule type" value="Genomic_DNA"/>
</dbReference>
<dbReference type="SUPFAM" id="SSF53474">
    <property type="entry name" value="alpha/beta-Hydrolases"/>
    <property type="match status" value="1"/>
</dbReference>
<sequence>MIMENVAANDDEEVYKHDSDGLTVMEVEGAAAFSRFSHLLSSEILNVALFLLGLVFSSDVLASSAPNIVDVGYARYLGNKSYPNTVAYLGIPYAEPPLAELRWRAPLPLNTTRISQEANGQVINATTYPMFCVQVPMRMVLDWWQVGITEELARKIVSQGEYLRTYWSKGRR</sequence>
<evidence type="ECO:0000259" key="1">
    <source>
        <dbReference type="Pfam" id="PF00135"/>
    </source>
</evidence>
<dbReference type="InterPro" id="IPR002018">
    <property type="entry name" value="CarbesteraseB"/>
</dbReference>
<gene>
    <name evidence="2" type="ORF">SERLA73DRAFT_159294</name>
</gene>
<evidence type="ECO:0000313" key="2">
    <source>
        <dbReference type="EMBL" id="EGO02374.1"/>
    </source>
</evidence>
<dbReference type="ESTHER" id="serl9-f8nr67">
    <property type="family name" value="Fungal_carboxylesterase_lipase"/>
</dbReference>
<keyword evidence="3" id="KW-1185">Reference proteome</keyword>
<dbReference type="Gene3D" id="3.40.50.1820">
    <property type="entry name" value="alpha/beta hydrolase"/>
    <property type="match status" value="1"/>
</dbReference>
<dbReference type="InterPro" id="IPR050309">
    <property type="entry name" value="Type-B_Carboxylest/Lipase"/>
</dbReference>
<proteinExistence type="predicted"/>
<reference evidence="3" key="1">
    <citation type="journal article" date="2011" name="Science">
        <title>The plant cell wall-decomposing machinery underlies the functional diversity of forest fungi.</title>
        <authorList>
            <person name="Eastwood D.C."/>
            <person name="Floudas D."/>
            <person name="Binder M."/>
            <person name="Majcherczyk A."/>
            <person name="Schneider P."/>
            <person name="Aerts A."/>
            <person name="Asiegbu F.O."/>
            <person name="Baker S.E."/>
            <person name="Barry K."/>
            <person name="Bendiksby M."/>
            <person name="Blumentritt M."/>
            <person name="Coutinho P.M."/>
            <person name="Cullen D."/>
            <person name="de Vries R.P."/>
            <person name="Gathman A."/>
            <person name="Goodell B."/>
            <person name="Henrissat B."/>
            <person name="Ihrmark K."/>
            <person name="Kauserud H."/>
            <person name="Kohler A."/>
            <person name="LaButti K."/>
            <person name="Lapidus A."/>
            <person name="Lavin J.L."/>
            <person name="Lee Y.-H."/>
            <person name="Lindquist E."/>
            <person name="Lilly W."/>
            <person name="Lucas S."/>
            <person name="Morin E."/>
            <person name="Murat C."/>
            <person name="Oguiza J.A."/>
            <person name="Park J."/>
            <person name="Pisabarro A.G."/>
            <person name="Riley R."/>
            <person name="Rosling A."/>
            <person name="Salamov A."/>
            <person name="Schmidt O."/>
            <person name="Schmutz J."/>
            <person name="Skrede I."/>
            <person name="Stenlid J."/>
            <person name="Wiebenga A."/>
            <person name="Xie X."/>
            <person name="Kuees U."/>
            <person name="Hibbett D.S."/>
            <person name="Hoffmeister D."/>
            <person name="Hoegberg N."/>
            <person name="Martin F."/>
            <person name="Grigoriev I.V."/>
            <person name="Watkinson S.C."/>
        </authorList>
    </citation>
    <scope>NUCLEOTIDE SEQUENCE [LARGE SCALE GENOMIC DNA]</scope>
    <source>
        <strain evidence="3">strain S7.3</strain>
    </source>
</reference>
<dbReference type="PANTHER" id="PTHR11559">
    <property type="entry name" value="CARBOXYLESTERASE"/>
    <property type="match status" value="1"/>
</dbReference>
<dbReference type="HOGENOM" id="CLU_1556199_0_0_1"/>
<evidence type="ECO:0000313" key="3">
    <source>
        <dbReference type="Proteomes" id="UP000008063"/>
    </source>
</evidence>
<name>F8PR83_SERL3</name>
<accession>F8PR83</accession>
<dbReference type="InParanoid" id="F8PR83"/>
<organism evidence="3">
    <name type="scientific">Serpula lacrymans var. lacrymans (strain S7.3)</name>
    <name type="common">Dry rot fungus</name>
    <dbReference type="NCBI Taxonomy" id="936435"/>
    <lineage>
        <taxon>Eukaryota</taxon>
        <taxon>Fungi</taxon>
        <taxon>Dikarya</taxon>
        <taxon>Basidiomycota</taxon>
        <taxon>Agaricomycotina</taxon>
        <taxon>Agaricomycetes</taxon>
        <taxon>Agaricomycetidae</taxon>
        <taxon>Boletales</taxon>
        <taxon>Coniophorineae</taxon>
        <taxon>Serpulaceae</taxon>
        <taxon>Serpula</taxon>
    </lineage>
</organism>